<dbReference type="RefSeq" id="WP_366192276.1">
    <property type="nucleotide sequence ID" value="NZ_JBFBVU010000006.1"/>
</dbReference>
<dbReference type="EMBL" id="JBFBVU010000006">
    <property type="protein sequence ID" value="MEV8466476.1"/>
    <property type="molecule type" value="Genomic_DNA"/>
</dbReference>
<keyword evidence="1" id="KW-1133">Transmembrane helix</keyword>
<dbReference type="InterPro" id="IPR036938">
    <property type="entry name" value="PAP2/HPO_sf"/>
</dbReference>
<comment type="caution">
    <text evidence="3">The sequence shown here is derived from an EMBL/GenBank/DDBJ whole genome shotgun (WGS) entry which is preliminary data.</text>
</comment>
<name>A0ABV3L4R7_9RHOB</name>
<evidence type="ECO:0000256" key="1">
    <source>
        <dbReference type="SAM" id="Phobius"/>
    </source>
</evidence>
<dbReference type="InterPro" id="IPR000326">
    <property type="entry name" value="PAP2/HPO"/>
</dbReference>
<organism evidence="3 4">
    <name type="scientific">Meridianimarinicoccus marinus</name>
    <dbReference type="NCBI Taxonomy" id="3231483"/>
    <lineage>
        <taxon>Bacteria</taxon>
        <taxon>Pseudomonadati</taxon>
        <taxon>Pseudomonadota</taxon>
        <taxon>Alphaproteobacteria</taxon>
        <taxon>Rhodobacterales</taxon>
        <taxon>Paracoccaceae</taxon>
        <taxon>Meridianimarinicoccus</taxon>
    </lineage>
</organism>
<gene>
    <name evidence="3" type="ORF">AB0T83_06725</name>
</gene>
<feature type="transmembrane region" description="Helical" evidence="1">
    <location>
        <begin position="92"/>
        <end position="111"/>
    </location>
</feature>
<feature type="transmembrane region" description="Helical" evidence="1">
    <location>
        <begin position="187"/>
        <end position="206"/>
    </location>
</feature>
<accession>A0ABV3L4R7</accession>
<dbReference type="SMART" id="SM00014">
    <property type="entry name" value="acidPPc"/>
    <property type="match status" value="1"/>
</dbReference>
<dbReference type="SUPFAM" id="SSF48317">
    <property type="entry name" value="Acid phosphatase/Vanadium-dependent haloperoxidase"/>
    <property type="match status" value="1"/>
</dbReference>
<feature type="transmembrane region" description="Helical" evidence="1">
    <location>
        <begin position="245"/>
        <end position="266"/>
    </location>
</feature>
<keyword evidence="4" id="KW-1185">Reference proteome</keyword>
<dbReference type="Proteomes" id="UP001553161">
    <property type="component" value="Unassembled WGS sequence"/>
</dbReference>
<dbReference type="CDD" id="cd01610">
    <property type="entry name" value="PAP2_like"/>
    <property type="match status" value="1"/>
</dbReference>
<feature type="transmembrane region" description="Helical" evidence="1">
    <location>
        <begin position="65"/>
        <end position="85"/>
    </location>
</feature>
<evidence type="ECO:0000313" key="4">
    <source>
        <dbReference type="Proteomes" id="UP001553161"/>
    </source>
</evidence>
<evidence type="ECO:0000259" key="2">
    <source>
        <dbReference type="SMART" id="SM00014"/>
    </source>
</evidence>
<sequence>MRRTFRPDLAVARKVQITLPGAALSRWLLWPALALLLAAAMLFLGGGYHAGFATLNGLMPLVPPVVWAVLTEFGDTAVALCLLLVLLPGRWYLAWTVLIASVFGTAFTHVFKGFWPALRPSGLLSPDSFHSVGALTPDQSFPSGHSQTALTLAGFVMVCCPAPWARALALAGGLAAALSRVPVGMHWPIDTLVGAAGGLVCVWLGLEMARRLPQGTNLVVVGGMTGLSLLAAVLLMAGHPPANPLAHGVMALVGALSLLAFAGQVAREALRRAKHRDQTAI</sequence>
<reference evidence="3 4" key="1">
    <citation type="submission" date="2024-07" db="EMBL/GenBank/DDBJ databases">
        <authorList>
            <person name="Kang M."/>
        </authorList>
    </citation>
    <scope>NUCLEOTIDE SEQUENCE [LARGE SCALE GENOMIC DNA]</scope>
    <source>
        <strain evidence="3 4">DFM31</strain>
    </source>
</reference>
<feature type="domain" description="Phosphatidic acid phosphatase type 2/haloperoxidase" evidence="2">
    <location>
        <begin position="93"/>
        <end position="206"/>
    </location>
</feature>
<dbReference type="Gene3D" id="1.20.144.10">
    <property type="entry name" value="Phosphatidic acid phosphatase type 2/haloperoxidase"/>
    <property type="match status" value="1"/>
</dbReference>
<keyword evidence="1" id="KW-0472">Membrane</keyword>
<feature type="transmembrane region" description="Helical" evidence="1">
    <location>
        <begin position="218"/>
        <end position="239"/>
    </location>
</feature>
<proteinExistence type="predicted"/>
<keyword evidence="1" id="KW-0812">Transmembrane</keyword>
<feature type="transmembrane region" description="Helical" evidence="1">
    <location>
        <begin position="27"/>
        <end position="45"/>
    </location>
</feature>
<dbReference type="Pfam" id="PF01569">
    <property type="entry name" value="PAP2"/>
    <property type="match status" value="1"/>
</dbReference>
<evidence type="ECO:0000313" key="3">
    <source>
        <dbReference type="EMBL" id="MEV8466476.1"/>
    </source>
</evidence>
<protein>
    <submittedName>
        <fullName evidence="3">Phosphatase PAP2 family protein</fullName>
    </submittedName>
</protein>